<feature type="region of interest" description="Disordered" evidence="1">
    <location>
        <begin position="1"/>
        <end position="36"/>
    </location>
</feature>
<dbReference type="Proteomes" id="UP000593566">
    <property type="component" value="Unassembled WGS sequence"/>
</dbReference>
<feature type="compositionally biased region" description="Polar residues" evidence="1">
    <location>
        <begin position="80"/>
        <end position="90"/>
    </location>
</feature>
<accession>A0A8H6F9C7</accession>
<feature type="compositionally biased region" description="Low complexity" evidence="1">
    <location>
        <begin position="9"/>
        <end position="19"/>
    </location>
</feature>
<protein>
    <submittedName>
        <fullName evidence="2">Uncharacterized protein</fullName>
    </submittedName>
</protein>
<dbReference type="PANTHER" id="PTHR37540:SF5">
    <property type="entry name" value="TRANSCRIPTION FACTOR DOMAIN-CONTAINING PROTEIN"/>
    <property type="match status" value="1"/>
</dbReference>
<dbReference type="PANTHER" id="PTHR37540">
    <property type="entry name" value="TRANSCRIPTION FACTOR (ACR-2), PUTATIVE-RELATED-RELATED"/>
    <property type="match status" value="1"/>
</dbReference>
<dbReference type="GeneID" id="59332316"/>
<keyword evidence="3" id="KW-1185">Reference proteome</keyword>
<proteinExistence type="predicted"/>
<dbReference type="Pfam" id="PF11951">
    <property type="entry name" value="Fungal_trans_2"/>
    <property type="match status" value="1"/>
</dbReference>
<organism evidence="2 3">
    <name type="scientific">Letharia lupina</name>
    <dbReference type="NCBI Taxonomy" id="560253"/>
    <lineage>
        <taxon>Eukaryota</taxon>
        <taxon>Fungi</taxon>
        <taxon>Dikarya</taxon>
        <taxon>Ascomycota</taxon>
        <taxon>Pezizomycotina</taxon>
        <taxon>Lecanoromycetes</taxon>
        <taxon>OSLEUM clade</taxon>
        <taxon>Lecanoromycetidae</taxon>
        <taxon>Lecanorales</taxon>
        <taxon>Lecanorineae</taxon>
        <taxon>Parmeliaceae</taxon>
        <taxon>Letharia</taxon>
    </lineage>
</organism>
<gene>
    <name evidence="2" type="ORF">HO133_003905</name>
</gene>
<evidence type="ECO:0000313" key="2">
    <source>
        <dbReference type="EMBL" id="KAF6219439.1"/>
    </source>
</evidence>
<dbReference type="InterPro" id="IPR021858">
    <property type="entry name" value="Fun_TF"/>
</dbReference>
<name>A0A8H6F9C7_9LECA</name>
<evidence type="ECO:0000256" key="1">
    <source>
        <dbReference type="SAM" id="MobiDB-lite"/>
    </source>
</evidence>
<evidence type="ECO:0000313" key="3">
    <source>
        <dbReference type="Proteomes" id="UP000593566"/>
    </source>
</evidence>
<dbReference type="AlphaFoldDB" id="A0A8H6F9C7"/>
<feature type="region of interest" description="Disordered" evidence="1">
    <location>
        <begin position="68"/>
        <end position="90"/>
    </location>
</feature>
<reference evidence="2 3" key="1">
    <citation type="journal article" date="2020" name="Genomics">
        <title>Complete, high-quality genomes from long-read metagenomic sequencing of two wolf lichen thalli reveals enigmatic genome architecture.</title>
        <authorList>
            <person name="McKenzie S.K."/>
            <person name="Walston R.F."/>
            <person name="Allen J.L."/>
        </authorList>
    </citation>
    <scope>NUCLEOTIDE SEQUENCE [LARGE SCALE GENOMIC DNA]</scope>
    <source>
        <strain evidence="2">WasteWater1</strain>
    </source>
</reference>
<sequence length="618" mass="69093">MPSPSRTNGGAAAGSAEGSGPKKWQFVNVSEPKKNQDKDVISIVRAHAMRNVRRNQRLELMAQYQKRLKTKAPKSEHADSSVTAEHSLQMNPNGWFTGDKADADGPVALHEMLSKLGFINMGHLASRNEAEPAAECDEQAQRSDYWPSYGEEETRALMRPMPGTCRTGSPKSLVGDGVFDPFNAMPIASCNNYNGYILNHFASVIALSCLPVDQGKDQNPLTKIWLPYALQDSTLLLTTLTFAQAHLEILSGDCKSQRTLLRKGDSIKAVNAKLGDREHALSNETIGSVAMLAAMESILGNYKEFQIHMNGLQRMVYMRGGLQSLVWDGVLHMFIAWQDLLSSSMMASALPYEQTPCCLLIRGDLPYSNPIFPEFGLSTELCGEIAAAFQNMRYLSRKINNWDTTQTTRDIMSFGKMRTNIVDKLLSFANRKPAAEMTNLDYHIETCRLAALIYIKVALHMYFPLCAVIRSLKAQLMNTIKQGEANHTIGLGARPPPSSITWALFICGILSLDKDEEEWFAVRIARGIRPSGIETWTEMEERLGRICWLPKLSTPTCRSLWRRVGSLHAEYWAAQVRVVASDCNRSGLYYWYPRSEEEFSRRQGSFNETVPGQPECIG</sequence>
<dbReference type="EMBL" id="JACCJB010000019">
    <property type="protein sequence ID" value="KAF6219439.1"/>
    <property type="molecule type" value="Genomic_DNA"/>
</dbReference>
<comment type="caution">
    <text evidence="2">The sequence shown here is derived from an EMBL/GenBank/DDBJ whole genome shotgun (WGS) entry which is preliminary data.</text>
</comment>
<dbReference type="RefSeq" id="XP_037148874.1">
    <property type="nucleotide sequence ID" value="XM_037294827.1"/>
</dbReference>